<dbReference type="AlphaFoldDB" id="A0A4S8M3T9"/>
<proteinExistence type="predicted"/>
<dbReference type="OrthoDB" id="2615105at2759"/>
<keyword evidence="2" id="KW-1185">Reference proteome</keyword>
<reference evidence="1 2" key="1">
    <citation type="journal article" date="2019" name="Nat. Ecol. Evol.">
        <title>Megaphylogeny resolves global patterns of mushroom evolution.</title>
        <authorList>
            <person name="Varga T."/>
            <person name="Krizsan K."/>
            <person name="Foldi C."/>
            <person name="Dima B."/>
            <person name="Sanchez-Garcia M."/>
            <person name="Sanchez-Ramirez S."/>
            <person name="Szollosi G.J."/>
            <person name="Szarkandi J.G."/>
            <person name="Papp V."/>
            <person name="Albert L."/>
            <person name="Andreopoulos W."/>
            <person name="Angelini C."/>
            <person name="Antonin V."/>
            <person name="Barry K.W."/>
            <person name="Bougher N.L."/>
            <person name="Buchanan P."/>
            <person name="Buyck B."/>
            <person name="Bense V."/>
            <person name="Catcheside P."/>
            <person name="Chovatia M."/>
            <person name="Cooper J."/>
            <person name="Damon W."/>
            <person name="Desjardin D."/>
            <person name="Finy P."/>
            <person name="Geml J."/>
            <person name="Haridas S."/>
            <person name="Hughes K."/>
            <person name="Justo A."/>
            <person name="Karasinski D."/>
            <person name="Kautmanova I."/>
            <person name="Kiss B."/>
            <person name="Kocsube S."/>
            <person name="Kotiranta H."/>
            <person name="LaButti K.M."/>
            <person name="Lechner B.E."/>
            <person name="Liimatainen K."/>
            <person name="Lipzen A."/>
            <person name="Lukacs Z."/>
            <person name="Mihaltcheva S."/>
            <person name="Morgado L.N."/>
            <person name="Niskanen T."/>
            <person name="Noordeloos M.E."/>
            <person name="Ohm R.A."/>
            <person name="Ortiz-Santana B."/>
            <person name="Ovrebo C."/>
            <person name="Racz N."/>
            <person name="Riley R."/>
            <person name="Savchenko A."/>
            <person name="Shiryaev A."/>
            <person name="Soop K."/>
            <person name="Spirin V."/>
            <person name="Szebenyi C."/>
            <person name="Tomsovsky M."/>
            <person name="Tulloss R.E."/>
            <person name="Uehling J."/>
            <person name="Grigoriev I.V."/>
            <person name="Vagvolgyi C."/>
            <person name="Papp T."/>
            <person name="Martin F.M."/>
            <person name="Miettinen O."/>
            <person name="Hibbett D.S."/>
            <person name="Nagy L.G."/>
        </authorList>
    </citation>
    <scope>NUCLEOTIDE SEQUENCE [LARGE SCALE GENOMIC DNA]</scope>
    <source>
        <strain evidence="1 2">CBS 962.96</strain>
    </source>
</reference>
<sequence length="73" mass="8328">MARILGPCGWLCYSDESDPSLILWIPPTLRFGFNDSRQILTIPADAFNFGVQVDWAGFAYDSNWTQIWNEEGN</sequence>
<evidence type="ECO:0000313" key="1">
    <source>
        <dbReference type="EMBL" id="THU96378.1"/>
    </source>
</evidence>
<evidence type="ECO:0000313" key="2">
    <source>
        <dbReference type="Proteomes" id="UP000297245"/>
    </source>
</evidence>
<accession>A0A4S8M3T9</accession>
<dbReference type="Proteomes" id="UP000297245">
    <property type="component" value="Unassembled WGS sequence"/>
</dbReference>
<dbReference type="EMBL" id="ML179178">
    <property type="protein sequence ID" value="THU96378.1"/>
    <property type="molecule type" value="Genomic_DNA"/>
</dbReference>
<organism evidence="1 2">
    <name type="scientific">Dendrothele bispora (strain CBS 962.96)</name>
    <dbReference type="NCBI Taxonomy" id="1314807"/>
    <lineage>
        <taxon>Eukaryota</taxon>
        <taxon>Fungi</taxon>
        <taxon>Dikarya</taxon>
        <taxon>Basidiomycota</taxon>
        <taxon>Agaricomycotina</taxon>
        <taxon>Agaricomycetes</taxon>
        <taxon>Agaricomycetidae</taxon>
        <taxon>Agaricales</taxon>
        <taxon>Agaricales incertae sedis</taxon>
        <taxon>Dendrothele</taxon>
    </lineage>
</organism>
<protein>
    <submittedName>
        <fullName evidence="1">Uncharacterized protein</fullName>
    </submittedName>
</protein>
<gene>
    <name evidence="1" type="ORF">K435DRAFT_858592</name>
</gene>
<name>A0A4S8M3T9_DENBC</name>